<evidence type="ECO:0000256" key="2">
    <source>
        <dbReference type="ARBA" id="ARBA00022481"/>
    </source>
</evidence>
<dbReference type="Gene3D" id="3.30.700.10">
    <property type="entry name" value="Glycoprotein, Type 4 Pilin"/>
    <property type="match status" value="1"/>
</dbReference>
<keyword evidence="3 6" id="KW-0812">Transmembrane</keyword>
<keyword evidence="2" id="KW-0488">Methylation</keyword>
<evidence type="ECO:0000256" key="4">
    <source>
        <dbReference type="ARBA" id="ARBA00022989"/>
    </source>
</evidence>
<evidence type="ECO:0000313" key="7">
    <source>
        <dbReference type="EMBL" id="QDR80322.1"/>
    </source>
</evidence>
<keyword evidence="5 6" id="KW-0472">Membrane</keyword>
<dbReference type="InterPro" id="IPR012902">
    <property type="entry name" value="N_methyl_site"/>
</dbReference>
<name>A0A517DSI5_9FIRM</name>
<organism evidence="7 8">
    <name type="scientific">Sporomusa termitida</name>
    <dbReference type="NCBI Taxonomy" id="2377"/>
    <lineage>
        <taxon>Bacteria</taxon>
        <taxon>Bacillati</taxon>
        <taxon>Bacillota</taxon>
        <taxon>Negativicutes</taxon>
        <taxon>Selenomonadales</taxon>
        <taxon>Sporomusaceae</taxon>
        <taxon>Sporomusa</taxon>
    </lineage>
</organism>
<dbReference type="PANTHER" id="PTHR30093">
    <property type="entry name" value="GENERAL SECRETION PATHWAY PROTEIN G"/>
    <property type="match status" value="1"/>
</dbReference>
<evidence type="ECO:0000256" key="1">
    <source>
        <dbReference type="ARBA" id="ARBA00004167"/>
    </source>
</evidence>
<dbReference type="GO" id="GO:0016020">
    <property type="term" value="C:membrane"/>
    <property type="evidence" value="ECO:0007669"/>
    <property type="project" value="UniProtKB-SubCell"/>
</dbReference>
<dbReference type="InterPro" id="IPR000983">
    <property type="entry name" value="Bac_GSPG_pilin"/>
</dbReference>
<dbReference type="RefSeq" id="WP_144349944.1">
    <property type="nucleotide sequence ID" value="NZ_CP036259.1"/>
</dbReference>
<dbReference type="Proteomes" id="UP000320776">
    <property type="component" value="Chromosome"/>
</dbReference>
<dbReference type="PRINTS" id="PR00813">
    <property type="entry name" value="BCTERIALGSPG"/>
</dbReference>
<gene>
    <name evidence="7" type="ORF">SPTER_16450</name>
</gene>
<reference evidence="7 8" key="1">
    <citation type="submission" date="2019-02" db="EMBL/GenBank/DDBJ databases">
        <title>Closed genome of Sporomusa termitida DSM 4440.</title>
        <authorList>
            <person name="Poehlein A."/>
            <person name="Daniel R."/>
        </authorList>
    </citation>
    <scope>NUCLEOTIDE SEQUENCE [LARGE SCALE GENOMIC DNA]</scope>
    <source>
        <strain evidence="7 8">DSM 4440</strain>
    </source>
</reference>
<keyword evidence="4 6" id="KW-1133">Transmembrane helix</keyword>
<protein>
    <submittedName>
        <fullName evidence="7">Type II secretion system protein G</fullName>
    </submittedName>
</protein>
<dbReference type="EMBL" id="CP036259">
    <property type="protein sequence ID" value="QDR80322.1"/>
    <property type="molecule type" value="Genomic_DNA"/>
</dbReference>
<evidence type="ECO:0000256" key="6">
    <source>
        <dbReference type="SAM" id="Phobius"/>
    </source>
</evidence>
<evidence type="ECO:0000256" key="3">
    <source>
        <dbReference type="ARBA" id="ARBA00022692"/>
    </source>
</evidence>
<proteinExistence type="predicted"/>
<dbReference type="PROSITE" id="PS00409">
    <property type="entry name" value="PROKAR_NTER_METHYL"/>
    <property type="match status" value="1"/>
</dbReference>
<dbReference type="InterPro" id="IPR045584">
    <property type="entry name" value="Pilin-like"/>
</dbReference>
<feature type="transmembrane region" description="Helical" evidence="6">
    <location>
        <begin position="20"/>
        <end position="39"/>
    </location>
</feature>
<dbReference type="Pfam" id="PF07963">
    <property type="entry name" value="N_methyl"/>
    <property type="match status" value="1"/>
</dbReference>
<dbReference type="GO" id="GO:0015628">
    <property type="term" value="P:protein secretion by the type II secretion system"/>
    <property type="evidence" value="ECO:0007669"/>
    <property type="project" value="InterPro"/>
</dbReference>
<dbReference type="SUPFAM" id="SSF54523">
    <property type="entry name" value="Pili subunits"/>
    <property type="match status" value="1"/>
</dbReference>
<keyword evidence="8" id="KW-1185">Reference proteome</keyword>
<comment type="subcellular location">
    <subcellularLocation>
        <location evidence="1">Membrane</location>
        <topology evidence="1">Single-pass membrane protein</topology>
    </subcellularLocation>
</comment>
<dbReference type="KEGG" id="sted:SPTER_16450"/>
<dbReference type="AlphaFoldDB" id="A0A517DSI5"/>
<dbReference type="GO" id="GO:0015627">
    <property type="term" value="C:type II protein secretion system complex"/>
    <property type="evidence" value="ECO:0007669"/>
    <property type="project" value="InterPro"/>
</dbReference>
<sequence length="138" mass="14073">MFQNIRKRMGNQKGFTLVELLVVISILGILAAIAVPKFADSTTAANTAKAAADLRILDSAIAMYQAQNGTDPTAIDGDAGSTTLVGDGLLAASPAPPTGRAFVNGTAANITATAYVLTGTGAAMRATLDGNNSEDFNR</sequence>
<accession>A0A517DSI5</accession>
<dbReference type="NCBIfam" id="TIGR02532">
    <property type="entry name" value="IV_pilin_GFxxxE"/>
    <property type="match status" value="1"/>
</dbReference>
<evidence type="ECO:0000256" key="5">
    <source>
        <dbReference type="ARBA" id="ARBA00023136"/>
    </source>
</evidence>
<evidence type="ECO:0000313" key="8">
    <source>
        <dbReference type="Proteomes" id="UP000320776"/>
    </source>
</evidence>
<dbReference type="OrthoDB" id="1819208at2"/>
<dbReference type="PANTHER" id="PTHR30093:SF44">
    <property type="entry name" value="TYPE II SECRETION SYSTEM CORE PROTEIN G"/>
    <property type="match status" value="1"/>
</dbReference>